<dbReference type="InterPro" id="IPR036691">
    <property type="entry name" value="Endo/exonu/phosph_ase_sf"/>
</dbReference>
<reference evidence="2 3" key="1">
    <citation type="journal article" date="2014" name="Am. J. Bot.">
        <title>Genome assembly and annotation for red clover (Trifolium pratense; Fabaceae).</title>
        <authorList>
            <person name="Istvanek J."/>
            <person name="Jaros M."/>
            <person name="Krenek A."/>
            <person name="Repkova J."/>
        </authorList>
    </citation>
    <scope>NUCLEOTIDE SEQUENCE [LARGE SCALE GENOMIC DNA]</scope>
    <source>
        <strain evidence="3">cv. Tatra</strain>
        <tissue evidence="2">Young leaves</tissue>
    </source>
</reference>
<dbReference type="SUPFAM" id="SSF56219">
    <property type="entry name" value="DNase I-like"/>
    <property type="match status" value="1"/>
</dbReference>
<dbReference type="PANTHER" id="PTHR46890">
    <property type="entry name" value="NON-LTR RETROLELEMENT REVERSE TRANSCRIPTASE-LIKE PROTEIN-RELATED"/>
    <property type="match status" value="1"/>
</dbReference>
<comment type="caution">
    <text evidence="2">The sequence shown here is derived from an EMBL/GenBank/DDBJ whole genome shotgun (WGS) entry which is preliminary data.</text>
</comment>
<dbReference type="EMBL" id="ASHM01015484">
    <property type="protein sequence ID" value="PNX97372.1"/>
    <property type="molecule type" value="Genomic_DNA"/>
</dbReference>
<sequence>MATCFGEFLEYDKNNNNSFWRQYMRIRVKVDVRLPLKKDTKVKNKAGEWCTVNFKYEKLGVFCFVCGIMGHAENKCGVRFAMEHDDGTRGWSSDIRAEPKRQGGRLSSRWLREDRCGREEQGGGERVAQPNFPPENLNMDPSAADVAMNFSTESPNSIQPPGLPGPMKILSWNCRGLSTPSAIPNLRNIAQGHQPDILFLSETLSKAHTMERIRVDLKFNSCLSVDVEGRSGGLSVMWRDTIKCSVLNYSRNFINLIVEEKEQREWRLTCYYGYPERGDFNDLLSQEDKRGTLPHPNWLCNGFRNAVSDCDLTDIHLDGYPYTWIKSRGTPDVIEERLDRAMADSRWLTIYPDVKLLNLLASHSDHSPILLQNTLMIRNGRTYTFRFENIWLKEDDVDEVVEEGWGTKRGIEITTRIARCADKLKGWGRRKRMKFKQEVIECSEEMERLRGSHDLIESERYKEVQQKHARLLVQEDTYWKQRAKMHWLQEGDLNTKFFHMSASARQKSKKIDKLVNEVNIEVRTQSGICEVALNYFDQLFRANATNYDSILSLITPKITQEDNDRLVAPITREELKDALFHMHPDKAPGPDGFNPAFYQQFWDLCSNDIYEAAKEWLERGYFPSSLNETNICLIPKCDNPVTMKDLRPISLCNVLYKMISKLLANRLKACLEKCVSEEQSAFIEGRSIIDNALVAIEVLHALKRKTRGMNGELALKIDISKAYDKVDWGFLRGMLERLGFANRWIHWMMLCVSSVNYSVLVNFDKVGPIFPGRGLRQGDPLSPYLFILVTEGLTTLIKNSVIKGDLHGVKVCRGAPPVSHLLFADDCFLFCRSNLSETNHLMQILRTYENATGQEINMTKSEVFFSRNLSKAAQEDLSNIMGVRHVLCTGNYLGLPSMIGRKKRDIFAYIKDRIWKRINSWRGRALSKAGKEVMIKSVLQAIPSYVMSVYLLPETTIKEIERMMNSFWWGGGANNKGIKWLAWDRMAYPKGLGGMGFKDLHTFNLAMIAKQGWNIMTKPHTLE</sequence>
<dbReference type="InterPro" id="IPR000477">
    <property type="entry name" value="RT_dom"/>
</dbReference>
<proteinExistence type="predicted"/>
<dbReference type="PANTHER" id="PTHR46890:SF48">
    <property type="entry name" value="RNA-DIRECTED DNA POLYMERASE"/>
    <property type="match status" value="1"/>
</dbReference>
<dbReference type="Proteomes" id="UP000236291">
    <property type="component" value="Unassembled WGS sequence"/>
</dbReference>
<dbReference type="PROSITE" id="PS50878">
    <property type="entry name" value="RT_POL"/>
    <property type="match status" value="1"/>
</dbReference>
<dbReference type="Pfam" id="PF00078">
    <property type="entry name" value="RVT_1"/>
    <property type="match status" value="1"/>
</dbReference>
<reference evidence="2 3" key="2">
    <citation type="journal article" date="2017" name="Front. Plant Sci.">
        <title>Gene Classification and Mining of Molecular Markers Useful in Red Clover (Trifolium pratense) Breeding.</title>
        <authorList>
            <person name="Istvanek J."/>
            <person name="Dluhosova J."/>
            <person name="Dluhos P."/>
            <person name="Patkova L."/>
            <person name="Nedelnik J."/>
            <person name="Repkova J."/>
        </authorList>
    </citation>
    <scope>NUCLEOTIDE SEQUENCE [LARGE SCALE GENOMIC DNA]</scope>
    <source>
        <strain evidence="3">cv. Tatra</strain>
        <tissue evidence="2">Young leaves</tissue>
    </source>
</reference>
<protein>
    <submittedName>
        <fullName evidence="2">Ribonuclease H</fullName>
    </submittedName>
</protein>
<accession>A0A2K3N2W6</accession>
<gene>
    <name evidence="2" type="ORF">L195_g020601</name>
</gene>
<feature type="non-terminal residue" evidence="2">
    <location>
        <position position="1023"/>
    </location>
</feature>
<feature type="domain" description="Reverse transcriptase" evidence="1">
    <location>
        <begin position="615"/>
        <end position="885"/>
    </location>
</feature>
<dbReference type="CDD" id="cd01650">
    <property type="entry name" value="RT_nLTR_like"/>
    <property type="match status" value="1"/>
</dbReference>
<dbReference type="GO" id="GO:0003824">
    <property type="term" value="F:catalytic activity"/>
    <property type="evidence" value="ECO:0007669"/>
    <property type="project" value="InterPro"/>
</dbReference>
<organism evidence="2 3">
    <name type="scientific">Trifolium pratense</name>
    <name type="common">Red clover</name>
    <dbReference type="NCBI Taxonomy" id="57577"/>
    <lineage>
        <taxon>Eukaryota</taxon>
        <taxon>Viridiplantae</taxon>
        <taxon>Streptophyta</taxon>
        <taxon>Embryophyta</taxon>
        <taxon>Tracheophyta</taxon>
        <taxon>Spermatophyta</taxon>
        <taxon>Magnoliopsida</taxon>
        <taxon>eudicotyledons</taxon>
        <taxon>Gunneridae</taxon>
        <taxon>Pentapetalae</taxon>
        <taxon>rosids</taxon>
        <taxon>fabids</taxon>
        <taxon>Fabales</taxon>
        <taxon>Fabaceae</taxon>
        <taxon>Papilionoideae</taxon>
        <taxon>50 kb inversion clade</taxon>
        <taxon>NPAAA clade</taxon>
        <taxon>Hologalegina</taxon>
        <taxon>IRL clade</taxon>
        <taxon>Trifolieae</taxon>
        <taxon>Trifolium</taxon>
    </lineage>
</organism>
<evidence type="ECO:0000313" key="2">
    <source>
        <dbReference type="EMBL" id="PNX97372.1"/>
    </source>
</evidence>
<dbReference type="Gene3D" id="3.60.10.10">
    <property type="entry name" value="Endonuclease/exonuclease/phosphatase"/>
    <property type="match status" value="2"/>
</dbReference>
<dbReference type="STRING" id="57577.A0A2K3N2W6"/>
<dbReference type="Pfam" id="PF14392">
    <property type="entry name" value="zf-CCHC_4"/>
    <property type="match status" value="1"/>
</dbReference>
<evidence type="ECO:0000313" key="3">
    <source>
        <dbReference type="Proteomes" id="UP000236291"/>
    </source>
</evidence>
<dbReference type="InterPro" id="IPR052343">
    <property type="entry name" value="Retrotransposon-Effector_Assoc"/>
</dbReference>
<dbReference type="InterPro" id="IPR025836">
    <property type="entry name" value="Zn_knuckle_CX2CX4HX4C"/>
</dbReference>
<evidence type="ECO:0000259" key="1">
    <source>
        <dbReference type="PROSITE" id="PS50878"/>
    </source>
</evidence>
<dbReference type="SUPFAM" id="SSF56672">
    <property type="entry name" value="DNA/RNA polymerases"/>
    <property type="match status" value="1"/>
</dbReference>
<name>A0A2K3N2W6_TRIPR</name>
<dbReference type="AlphaFoldDB" id="A0A2K3N2W6"/>
<dbReference type="InterPro" id="IPR043502">
    <property type="entry name" value="DNA/RNA_pol_sf"/>
</dbReference>